<protein>
    <recommendedName>
        <fullName evidence="1">DUF4939 domain-containing protein</fullName>
    </recommendedName>
</protein>
<dbReference type="Ensembl" id="ENSGMOT00000033101.1">
    <property type="protein sequence ID" value="ENSGMOP00000027026.1"/>
    <property type="gene ID" value="ENSGMOG00000035286.1"/>
</dbReference>
<name>A0A8C5A820_GADMO</name>
<dbReference type="InterPro" id="IPR032549">
    <property type="entry name" value="DUF4939"/>
</dbReference>
<keyword evidence="3" id="KW-1185">Reference proteome</keyword>
<dbReference type="Pfam" id="PF16297">
    <property type="entry name" value="DUF4939"/>
    <property type="match status" value="1"/>
</dbReference>
<evidence type="ECO:0000313" key="2">
    <source>
        <dbReference type="Ensembl" id="ENSGMOP00000027026.1"/>
    </source>
</evidence>
<evidence type="ECO:0000259" key="1">
    <source>
        <dbReference type="Pfam" id="PF16297"/>
    </source>
</evidence>
<organism evidence="2 3">
    <name type="scientific">Gadus morhua</name>
    <name type="common">Atlantic cod</name>
    <dbReference type="NCBI Taxonomy" id="8049"/>
    <lineage>
        <taxon>Eukaryota</taxon>
        <taxon>Metazoa</taxon>
        <taxon>Chordata</taxon>
        <taxon>Craniata</taxon>
        <taxon>Vertebrata</taxon>
        <taxon>Euteleostomi</taxon>
        <taxon>Actinopterygii</taxon>
        <taxon>Neopterygii</taxon>
        <taxon>Teleostei</taxon>
        <taxon>Neoteleostei</taxon>
        <taxon>Acanthomorphata</taxon>
        <taxon>Zeiogadaria</taxon>
        <taxon>Gadariae</taxon>
        <taxon>Gadiformes</taxon>
        <taxon>Gadoidei</taxon>
        <taxon>Gadidae</taxon>
        <taxon>Gadus</taxon>
    </lineage>
</organism>
<accession>A0A8C5A820</accession>
<dbReference type="AlphaFoldDB" id="A0A8C5A820"/>
<reference evidence="2" key="2">
    <citation type="submission" date="2025-09" db="UniProtKB">
        <authorList>
            <consortium name="Ensembl"/>
        </authorList>
    </citation>
    <scope>IDENTIFICATION</scope>
</reference>
<sequence length="144" mass="15762">MESADLDQVKAVLERQGALLGRHQAQLQTVEDSLGAIATSITDLAAQLQQVQLPRLPAPALYAGEPGTCRSFLSQCSLVFQLQPATFPSDRSRVAYVITLLAGRAREWGTAVWDSNSPVCLSYQAFIDEMKKVFDRSVHGRENA</sequence>
<feature type="domain" description="DUF4939" evidence="1">
    <location>
        <begin position="50"/>
        <end position="135"/>
    </location>
</feature>
<dbReference type="Proteomes" id="UP000694546">
    <property type="component" value="Chromosome 20"/>
</dbReference>
<dbReference type="OMA" id="GQHDQLI"/>
<dbReference type="GeneTree" id="ENSGT01010000222920"/>
<proteinExistence type="predicted"/>
<reference evidence="2" key="1">
    <citation type="submission" date="2025-08" db="UniProtKB">
        <authorList>
            <consortium name="Ensembl"/>
        </authorList>
    </citation>
    <scope>IDENTIFICATION</scope>
</reference>
<evidence type="ECO:0000313" key="3">
    <source>
        <dbReference type="Proteomes" id="UP000694546"/>
    </source>
</evidence>